<feature type="non-terminal residue" evidence="2">
    <location>
        <position position="1"/>
    </location>
</feature>
<sequence length="175" mass="19556">ALCVGVQDEDVALHWSRGFEGSSLSSFFAGVFCVKQVSMVALALLFLLRLIWFIVSGEKLWKRVYAETITEINLLSENWKYLLAGLIFQVYIFRPQIKSVFVPLLNFSFVVFNLYTFSIGGPDLPKNGHCSCFSLLFLCGMISECVDGCWYALGNSDSLVVAIRILLLSHGLPLV</sequence>
<keyword evidence="1" id="KW-1133">Transmembrane helix</keyword>
<keyword evidence="1" id="KW-0472">Membrane</keyword>
<feature type="non-terminal residue" evidence="2">
    <location>
        <position position="175"/>
    </location>
</feature>
<feature type="transmembrane region" description="Helical" evidence="1">
    <location>
        <begin position="37"/>
        <end position="57"/>
    </location>
</feature>
<organism evidence="2">
    <name type="scientific">Actinidia eriantha</name>
    <name type="common">Velvet vine</name>
    <name type="synonym">Actinidia fulvicoma var. lanata</name>
    <dbReference type="NCBI Taxonomy" id="165200"/>
    <lineage>
        <taxon>Eukaryota</taxon>
        <taxon>Viridiplantae</taxon>
        <taxon>Streptophyta</taxon>
        <taxon>Embryophyta</taxon>
        <taxon>Tracheophyta</taxon>
        <taxon>Spermatophyta</taxon>
        <taxon>Magnoliopsida</taxon>
        <taxon>eudicotyledons</taxon>
        <taxon>Gunneridae</taxon>
        <taxon>Pentapetalae</taxon>
        <taxon>asterids</taxon>
        <taxon>Ericales</taxon>
        <taxon>Actinidiaceae</taxon>
        <taxon>Actinidia</taxon>
    </lineage>
</organism>
<dbReference type="AlphaFoldDB" id="S5TYK6"/>
<name>S5TYK6_ACTER</name>
<keyword evidence="1" id="KW-0812">Transmembrane</keyword>
<reference evidence="2" key="1">
    <citation type="submission" date="2013-04" db="EMBL/GenBank/DDBJ databases">
        <title>Cloning and expression of disease resistance-related genes from Actinidia.</title>
        <authorList>
            <person name="Lei Y."/>
            <person name="Fan H."/>
        </authorList>
    </citation>
    <scope>NUCLEOTIDE SEQUENCE</scope>
</reference>
<evidence type="ECO:0000313" key="2">
    <source>
        <dbReference type="EMBL" id="AGS58185.1"/>
    </source>
</evidence>
<protein>
    <submittedName>
        <fullName evidence="2">Uncharacterized protein</fullName>
    </submittedName>
</protein>
<accession>S5TYK6</accession>
<feature type="transmembrane region" description="Helical" evidence="1">
    <location>
        <begin position="100"/>
        <end position="120"/>
    </location>
</feature>
<proteinExistence type="evidence at transcript level"/>
<evidence type="ECO:0000256" key="1">
    <source>
        <dbReference type="SAM" id="Phobius"/>
    </source>
</evidence>
<dbReference type="EMBL" id="KC924407">
    <property type="protein sequence ID" value="AGS58185.1"/>
    <property type="molecule type" value="mRNA"/>
</dbReference>